<dbReference type="PANTHER" id="PTHR43140">
    <property type="entry name" value="TYPE-1 RESTRICTION ENZYME ECOKI SPECIFICITY PROTEIN"/>
    <property type="match status" value="1"/>
</dbReference>
<dbReference type="RefSeq" id="WP_137735356.1">
    <property type="nucleotide sequence ID" value="NZ_BJCL01000018.1"/>
</dbReference>
<evidence type="ECO:0000313" key="5">
    <source>
        <dbReference type="Proteomes" id="UP000301751"/>
    </source>
</evidence>
<dbReference type="AlphaFoldDB" id="A0A480AVD3"/>
<organism evidence="4 5">
    <name type="scientific">Pseudaquabacterium pictum</name>
    <dbReference type="NCBI Taxonomy" id="2315236"/>
    <lineage>
        <taxon>Bacteria</taxon>
        <taxon>Pseudomonadati</taxon>
        <taxon>Pseudomonadota</taxon>
        <taxon>Betaproteobacteria</taxon>
        <taxon>Burkholderiales</taxon>
        <taxon>Sphaerotilaceae</taxon>
        <taxon>Pseudaquabacterium</taxon>
    </lineage>
</organism>
<evidence type="ECO:0000256" key="3">
    <source>
        <dbReference type="SAM" id="MobiDB-lite"/>
    </source>
</evidence>
<gene>
    <name evidence="4" type="ORF">AQPW35_47400</name>
</gene>
<keyword evidence="2" id="KW-0238">DNA-binding</keyword>
<dbReference type="GO" id="GO:0009307">
    <property type="term" value="P:DNA restriction-modification system"/>
    <property type="evidence" value="ECO:0007669"/>
    <property type="project" value="UniProtKB-KW"/>
</dbReference>
<name>A0A480AVD3_9BURK</name>
<evidence type="ECO:0000256" key="1">
    <source>
        <dbReference type="ARBA" id="ARBA00022747"/>
    </source>
</evidence>
<dbReference type="OrthoDB" id="5298944at2"/>
<dbReference type="CDD" id="cd16961">
    <property type="entry name" value="RMtype1_S_TRD-CR_like"/>
    <property type="match status" value="1"/>
</dbReference>
<feature type="compositionally biased region" description="Acidic residues" evidence="3">
    <location>
        <begin position="449"/>
        <end position="473"/>
    </location>
</feature>
<protein>
    <recommendedName>
        <fullName evidence="6">Type I restriction modification DNA specificity domain-containing protein</fullName>
    </recommendedName>
</protein>
<dbReference type="InterPro" id="IPR044946">
    <property type="entry name" value="Restrct_endonuc_typeI_TRD_sf"/>
</dbReference>
<dbReference type="Proteomes" id="UP000301751">
    <property type="component" value="Unassembled WGS sequence"/>
</dbReference>
<dbReference type="Gene3D" id="1.10.287.1120">
    <property type="entry name" value="Bipartite methylase S protein"/>
    <property type="match status" value="1"/>
</dbReference>
<dbReference type="GO" id="GO:0003677">
    <property type="term" value="F:DNA binding"/>
    <property type="evidence" value="ECO:0007669"/>
    <property type="project" value="UniProtKB-KW"/>
</dbReference>
<dbReference type="PANTHER" id="PTHR43140:SF1">
    <property type="entry name" value="TYPE I RESTRICTION ENZYME ECOKI SPECIFICITY SUBUNIT"/>
    <property type="match status" value="1"/>
</dbReference>
<dbReference type="EMBL" id="BJCL01000018">
    <property type="protein sequence ID" value="GCL65659.1"/>
    <property type="molecule type" value="Genomic_DNA"/>
</dbReference>
<comment type="caution">
    <text evidence="4">The sequence shown here is derived from an EMBL/GenBank/DDBJ whole genome shotgun (WGS) entry which is preliminary data.</text>
</comment>
<dbReference type="CDD" id="cd17261">
    <property type="entry name" value="RMtype1_S_EcoKI-TRD2-CR2_like"/>
    <property type="match status" value="1"/>
</dbReference>
<evidence type="ECO:0008006" key="6">
    <source>
        <dbReference type="Google" id="ProtNLM"/>
    </source>
</evidence>
<accession>A0A480AVD3</accession>
<keyword evidence="1" id="KW-0680">Restriction system</keyword>
<dbReference type="InterPro" id="IPR051212">
    <property type="entry name" value="Type-I_RE_S_subunit"/>
</dbReference>
<dbReference type="Gene3D" id="3.90.220.20">
    <property type="entry name" value="DNA methylase specificity domains"/>
    <property type="match status" value="2"/>
</dbReference>
<proteinExistence type="predicted"/>
<reference evidence="5" key="1">
    <citation type="submission" date="2019-03" db="EMBL/GenBank/DDBJ databases">
        <title>Aquabacterium pictum sp.nov., the first bacteriochlorophyll a-containing freshwater bacterium in the genus Aquabacterium of the class Betaproteobacteria.</title>
        <authorList>
            <person name="Hirose S."/>
            <person name="Tank M."/>
            <person name="Hara E."/>
            <person name="Tamaki H."/>
            <person name="Takaichi S."/>
            <person name="Haruta S."/>
            <person name="Hanada S."/>
        </authorList>
    </citation>
    <scope>NUCLEOTIDE SEQUENCE [LARGE SCALE GENOMIC DNA]</scope>
    <source>
        <strain evidence="5">W35</strain>
    </source>
</reference>
<keyword evidence="5" id="KW-1185">Reference proteome</keyword>
<dbReference type="SUPFAM" id="SSF116734">
    <property type="entry name" value="DNA methylase specificity domain"/>
    <property type="match status" value="2"/>
</dbReference>
<evidence type="ECO:0000256" key="2">
    <source>
        <dbReference type="ARBA" id="ARBA00023125"/>
    </source>
</evidence>
<evidence type="ECO:0000313" key="4">
    <source>
        <dbReference type="EMBL" id="GCL65659.1"/>
    </source>
</evidence>
<sequence length="473" mass="52626">MIADLKPYAQYKDSGLPWLGQVPAHWRVVRNGSLFGQRSQTGYAELPILEVSLKTGVQVRSFGGAKRKQVMSDFGKYKRAVKGYLAYNTMRMWQGALGICPVDGLVSPAYVVARPYPDVEPQYFAALFRTGDYMAEIDAASRGIVKDRNRLYWDQFKQMRSPCPPPAEQAAIVRFLDWANGRLERTIRAKRKVIALLIEQKRAVVQRAVTCGIDPTGRFKPSGIPWLGNIPSHWTTARLKHCISRIEQGWSPQCDAQPAGDNEWGVLKVGCVNKDMFRGAQNKRLPATLQPDPSLEVADGDILVSRANTTELLGLAALAESPRKKLLLCDKLFRFRALAACFDSKYLVLLLRSRPCRAQIESSTNGASSSMQNIGQGVLKNLWLAVPPLPEQLQIVQRIAADTQPLTAAIARLEREIEFLREYGTRLIAEVVTGQLDVRDAAARMPDEVSADFAEDPGDEREDSELADEEAEA</sequence>
<feature type="region of interest" description="Disordered" evidence="3">
    <location>
        <begin position="447"/>
        <end position="473"/>
    </location>
</feature>